<keyword evidence="6" id="KW-0479">Metal-binding</keyword>
<feature type="region of interest" description="Disordered" evidence="13">
    <location>
        <begin position="527"/>
        <end position="562"/>
    </location>
</feature>
<feature type="region of interest" description="Disordered" evidence="13">
    <location>
        <begin position="183"/>
        <end position="204"/>
    </location>
</feature>
<dbReference type="GO" id="GO:0061630">
    <property type="term" value="F:ubiquitin protein ligase activity"/>
    <property type="evidence" value="ECO:0007669"/>
    <property type="project" value="UniProtKB-EC"/>
</dbReference>
<keyword evidence="7 12" id="KW-0863">Zinc-finger</keyword>
<keyword evidence="4" id="KW-0808">Transferase</keyword>
<dbReference type="GO" id="GO:0008270">
    <property type="term" value="F:zinc ion binding"/>
    <property type="evidence" value="ECO:0007669"/>
    <property type="project" value="UniProtKB-KW"/>
</dbReference>
<keyword evidence="5" id="KW-0812">Transmembrane</keyword>
<evidence type="ECO:0000256" key="11">
    <source>
        <dbReference type="ARBA" id="ARBA00023136"/>
    </source>
</evidence>
<keyword evidence="11" id="KW-0472">Membrane</keyword>
<evidence type="ECO:0000256" key="8">
    <source>
        <dbReference type="ARBA" id="ARBA00022786"/>
    </source>
</evidence>
<feature type="region of interest" description="Disordered" evidence="13">
    <location>
        <begin position="427"/>
        <end position="452"/>
    </location>
</feature>
<feature type="region of interest" description="Disordered" evidence="13">
    <location>
        <begin position="37"/>
        <end position="100"/>
    </location>
</feature>
<feature type="region of interest" description="Disordered" evidence="13">
    <location>
        <begin position="342"/>
        <end position="368"/>
    </location>
</feature>
<comment type="catalytic activity">
    <reaction evidence="1">
        <text>S-ubiquitinyl-[E2 ubiquitin-conjugating enzyme]-L-cysteine + [acceptor protein]-L-lysine = [E2 ubiquitin-conjugating enzyme]-L-cysteine + N(6)-ubiquitinyl-[acceptor protein]-L-lysine.</text>
        <dbReference type="EC" id="2.3.2.27"/>
    </reaction>
</comment>
<feature type="region of interest" description="Disordered" evidence="13">
    <location>
        <begin position="236"/>
        <end position="312"/>
    </location>
</feature>
<dbReference type="Pfam" id="PF13639">
    <property type="entry name" value="zf-RING_2"/>
    <property type="match status" value="1"/>
</dbReference>
<dbReference type="SUPFAM" id="SSF57850">
    <property type="entry name" value="RING/U-box"/>
    <property type="match status" value="1"/>
</dbReference>
<keyword evidence="9" id="KW-0862">Zinc</keyword>
<dbReference type="EC" id="2.3.2.27" evidence="3"/>
<evidence type="ECO:0000256" key="2">
    <source>
        <dbReference type="ARBA" id="ARBA00004141"/>
    </source>
</evidence>
<evidence type="ECO:0000256" key="5">
    <source>
        <dbReference type="ARBA" id="ARBA00022692"/>
    </source>
</evidence>
<dbReference type="PANTHER" id="PTHR45977:SF4">
    <property type="entry name" value="RING-TYPE DOMAIN-CONTAINING PROTEIN"/>
    <property type="match status" value="1"/>
</dbReference>
<dbReference type="InterPro" id="IPR013083">
    <property type="entry name" value="Znf_RING/FYVE/PHD"/>
</dbReference>
<comment type="subcellular location">
    <subcellularLocation>
        <location evidence="2">Membrane</location>
        <topology evidence="2">Multi-pass membrane protein</topology>
    </subcellularLocation>
</comment>
<dbReference type="EMBL" id="LN714477">
    <property type="protein sequence ID" value="CEL65036.1"/>
    <property type="molecule type" value="Genomic_DNA"/>
</dbReference>
<evidence type="ECO:0000256" key="10">
    <source>
        <dbReference type="ARBA" id="ARBA00022989"/>
    </source>
</evidence>
<dbReference type="InterPro" id="IPR001841">
    <property type="entry name" value="Znf_RING"/>
</dbReference>
<evidence type="ECO:0000256" key="3">
    <source>
        <dbReference type="ARBA" id="ARBA00012483"/>
    </source>
</evidence>
<evidence type="ECO:0000256" key="7">
    <source>
        <dbReference type="ARBA" id="ARBA00022771"/>
    </source>
</evidence>
<evidence type="ECO:0000259" key="14">
    <source>
        <dbReference type="PROSITE" id="PS50089"/>
    </source>
</evidence>
<organism evidence="15">
    <name type="scientific">Neospora caninum (strain Liverpool)</name>
    <dbReference type="NCBI Taxonomy" id="572307"/>
    <lineage>
        <taxon>Eukaryota</taxon>
        <taxon>Sar</taxon>
        <taxon>Alveolata</taxon>
        <taxon>Apicomplexa</taxon>
        <taxon>Conoidasida</taxon>
        <taxon>Coccidia</taxon>
        <taxon>Eucoccidiorida</taxon>
        <taxon>Eimeriorina</taxon>
        <taxon>Sarcocystidae</taxon>
        <taxon>Neospora</taxon>
    </lineage>
</organism>
<evidence type="ECO:0000256" key="4">
    <source>
        <dbReference type="ARBA" id="ARBA00022679"/>
    </source>
</evidence>
<keyword evidence="10" id="KW-1133">Transmembrane helix</keyword>
<keyword evidence="8" id="KW-0833">Ubl conjugation pathway</keyword>
<dbReference type="PANTHER" id="PTHR45977">
    <property type="entry name" value="TARGET OF ERK KINASE MPK-1"/>
    <property type="match status" value="1"/>
</dbReference>
<accession>A0A0F7U7J5</accession>
<dbReference type="GO" id="GO:0006511">
    <property type="term" value="P:ubiquitin-dependent protein catabolic process"/>
    <property type="evidence" value="ECO:0007669"/>
    <property type="project" value="TreeGrafter"/>
</dbReference>
<dbReference type="AlphaFoldDB" id="A0A0F7U7J5"/>
<dbReference type="CDD" id="cd16473">
    <property type="entry name" value="RING-H2_RNF103"/>
    <property type="match status" value="1"/>
</dbReference>
<reference evidence="15" key="1">
    <citation type="journal article" date="2015" name="PLoS ONE">
        <title>Comprehensive Evaluation of Toxoplasma gondii VEG and Neospora caninum LIV Genomes with Tachyzoite Stage Transcriptome and Proteome Defines Novel Transcript Features.</title>
        <authorList>
            <person name="Ramaprasad A."/>
            <person name="Mourier T."/>
            <person name="Naeem R."/>
            <person name="Malas T.B."/>
            <person name="Moussa E."/>
            <person name="Panigrahi A."/>
            <person name="Vermont S.J."/>
            <person name="Otto T.D."/>
            <person name="Wastling J."/>
            <person name="Pain A."/>
        </authorList>
    </citation>
    <scope>NUCLEOTIDE SEQUENCE</scope>
    <source>
        <strain evidence="15">Liverpool</strain>
    </source>
</reference>
<feature type="compositionally biased region" description="Basic and acidic residues" evidence="13">
    <location>
        <begin position="295"/>
        <end position="312"/>
    </location>
</feature>
<dbReference type="GO" id="GO:0016020">
    <property type="term" value="C:membrane"/>
    <property type="evidence" value="ECO:0007669"/>
    <property type="project" value="UniProtKB-SubCell"/>
</dbReference>
<gene>
    <name evidence="15" type="ORF">BN1204_008970</name>
</gene>
<feature type="region of interest" description="Disordered" evidence="13">
    <location>
        <begin position="128"/>
        <end position="155"/>
    </location>
</feature>
<evidence type="ECO:0000256" key="1">
    <source>
        <dbReference type="ARBA" id="ARBA00000900"/>
    </source>
</evidence>
<feature type="domain" description="RING-type" evidence="14">
    <location>
        <begin position="568"/>
        <end position="609"/>
    </location>
</feature>
<dbReference type="PROSITE" id="PS50089">
    <property type="entry name" value="ZF_RING_2"/>
    <property type="match status" value="1"/>
</dbReference>
<proteinExistence type="predicted"/>
<feature type="compositionally biased region" description="Polar residues" evidence="13">
    <location>
        <begin position="542"/>
        <end position="552"/>
    </location>
</feature>
<feature type="compositionally biased region" description="Basic and acidic residues" evidence="13">
    <location>
        <begin position="270"/>
        <end position="281"/>
    </location>
</feature>
<name>A0A0F7U7J5_NEOCL</name>
<protein>
    <recommendedName>
        <fullName evidence="3">RING-type E3 ubiquitin transferase</fullName>
        <ecNumber evidence="3">2.3.2.27</ecNumber>
    </recommendedName>
</protein>
<dbReference type="SMART" id="SM00184">
    <property type="entry name" value="RING"/>
    <property type="match status" value="1"/>
</dbReference>
<sequence length="639" mass="69175">MARTVPLELASHMDRSELQPSTCVESTAVRVRHPVTTHVGGRSMDEGSAASPCRPPAGPPDTVSCREARDGKRRSRSLGEDSQTAEGGVAGWPGARRRRWDAGGTSSWAVSGTLGAVVAVPSWNHVSPGACSSPRVVPTGYPASSEGSGAGNRDQADVVVVSDEEGEGDAFCVDSDDEVEILGSSQGGASREPTSESVETGEGVVRRLRNGQNCVGHDQSSSDMSIQSRAARAAAGIYPLQRNSGRPQRRYSTEAAQPPVAGASGRGARRPVEASHGDRADSTTFRRRPGRRQQGHVDDRGSETRHTSGLLHELKEADRRLARARATVQRLRQAEDELFRERRELEQRRDPRMQRSLSPGGRTSLARQSRVAEIAAWEQRLVSVRRQSAAARRQAAEASLRVRRLRRSVWAAEGGLRAPVVRRDWTSSANSGASTLPHDCGRRRARGDSADASRFQREAQVLEAFVDVPSTLPDHARQVLLGWAWLEAAGFSQSLPAVSSGSEDKLSEEVISRLPCVTYREQEVNSQVQARSAERSDVGRARTSTGTGNVGESTEAERHGSNGEDGRCAICMDAYKGGDALRYLPCLHVYHQTCIDIWLSQSGRCPICKESVLRLMERANSVASGLLDEAVEPEGYTVE</sequence>
<evidence type="ECO:0000313" key="15">
    <source>
        <dbReference type="EMBL" id="CEL65036.1"/>
    </source>
</evidence>
<feature type="compositionally biased region" description="Basic residues" evidence="13">
    <location>
        <begin position="285"/>
        <end position="294"/>
    </location>
</feature>
<feature type="compositionally biased region" description="Basic and acidic residues" evidence="13">
    <location>
        <begin position="439"/>
        <end position="452"/>
    </location>
</feature>
<evidence type="ECO:0000256" key="6">
    <source>
        <dbReference type="ARBA" id="ARBA00022723"/>
    </source>
</evidence>
<evidence type="ECO:0000256" key="12">
    <source>
        <dbReference type="PROSITE-ProRule" id="PRU00175"/>
    </source>
</evidence>
<evidence type="ECO:0000256" key="13">
    <source>
        <dbReference type="SAM" id="MobiDB-lite"/>
    </source>
</evidence>
<feature type="compositionally biased region" description="Basic and acidic residues" evidence="13">
    <location>
        <begin position="342"/>
        <end position="353"/>
    </location>
</feature>
<dbReference type="GO" id="GO:0016567">
    <property type="term" value="P:protein ubiquitination"/>
    <property type="evidence" value="ECO:0007669"/>
    <property type="project" value="TreeGrafter"/>
</dbReference>
<evidence type="ECO:0000256" key="9">
    <source>
        <dbReference type="ARBA" id="ARBA00022833"/>
    </source>
</evidence>
<dbReference type="Gene3D" id="3.30.40.10">
    <property type="entry name" value="Zinc/RING finger domain, C3HC4 (zinc finger)"/>
    <property type="match status" value="1"/>
</dbReference>